<keyword evidence="1" id="KW-0479">Metal-binding</keyword>
<evidence type="ECO:0000256" key="1">
    <source>
        <dbReference type="ARBA" id="ARBA00022723"/>
    </source>
</evidence>
<reference evidence="7 8" key="1">
    <citation type="submission" date="2024-10" db="EMBL/GenBank/DDBJ databases">
        <title>Updated reference genomes for cyclostephanoid diatoms.</title>
        <authorList>
            <person name="Roberts W.R."/>
            <person name="Alverson A.J."/>
        </authorList>
    </citation>
    <scope>NUCLEOTIDE SEQUENCE [LARGE SCALE GENOMIC DNA]</scope>
    <source>
        <strain evidence="7 8">AJA010-31</strain>
    </source>
</reference>
<keyword evidence="8" id="KW-1185">Reference proteome</keyword>
<evidence type="ECO:0000256" key="2">
    <source>
        <dbReference type="ARBA" id="ARBA00022741"/>
    </source>
</evidence>
<feature type="domain" description="EngB-type G" evidence="6">
    <location>
        <begin position="202"/>
        <end position="466"/>
    </location>
</feature>
<accession>A0ABD3PBL2</accession>
<evidence type="ECO:0000313" key="7">
    <source>
        <dbReference type="EMBL" id="KAL3785590.1"/>
    </source>
</evidence>
<gene>
    <name evidence="7" type="ORF">ACHAWO_006171</name>
</gene>
<evidence type="ECO:0000259" key="6">
    <source>
        <dbReference type="PROSITE" id="PS51706"/>
    </source>
</evidence>
<feature type="compositionally biased region" description="Acidic residues" evidence="5">
    <location>
        <begin position="467"/>
        <end position="490"/>
    </location>
</feature>
<dbReference type="GO" id="GO:0046872">
    <property type="term" value="F:metal ion binding"/>
    <property type="evidence" value="ECO:0007669"/>
    <property type="project" value="UniProtKB-KW"/>
</dbReference>
<dbReference type="Proteomes" id="UP001530400">
    <property type="component" value="Unassembled WGS sequence"/>
</dbReference>
<comment type="caution">
    <text evidence="7">The sequence shown here is derived from an EMBL/GenBank/DDBJ whole genome shotgun (WGS) entry which is preliminary data.</text>
</comment>
<keyword evidence="3" id="KW-0460">Magnesium</keyword>
<dbReference type="SUPFAM" id="SSF52540">
    <property type="entry name" value="P-loop containing nucleoside triphosphate hydrolases"/>
    <property type="match status" value="1"/>
</dbReference>
<keyword evidence="2" id="KW-0547">Nucleotide-binding</keyword>
<dbReference type="InterPro" id="IPR027417">
    <property type="entry name" value="P-loop_NTPase"/>
</dbReference>
<organism evidence="7 8">
    <name type="scientific">Cyclotella atomus</name>
    <dbReference type="NCBI Taxonomy" id="382360"/>
    <lineage>
        <taxon>Eukaryota</taxon>
        <taxon>Sar</taxon>
        <taxon>Stramenopiles</taxon>
        <taxon>Ochrophyta</taxon>
        <taxon>Bacillariophyta</taxon>
        <taxon>Coscinodiscophyceae</taxon>
        <taxon>Thalassiosirophycidae</taxon>
        <taxon>Stephanodiscales</taxon>
        <taxon>Stephanodiscaceae</taxon>
        <taxon>Cyclotella</taxon>
    </lineage>
</organism>
<evidence type="ECO:0000313" key="8">
    <source>
        <dbReference type="Proteomes" id="UP001530400"/>
    </source>
</evidence>
<dbReference type="PANTHER" id="PTHR11649">
    <property type="entry name" value="MSS1/TRME-RELATED GTP-BINDING PROTEIN"/>
    <property type="match status" value="1"/>
</dbReference>
<dbReference type="Gene3D" id="3.40.50.300">
    <property type="entry name" value="P-loop containing nucleotide triphosphate hydrolases"/>
    <property type="match status" value="1"/>
</dbReference>
<dbReference type="Pfam" id="PF01926">
    <property type="entry name" value="MMR_HSR1"/>
    <property type="match status" value="1"/>
</dbReference>
<dbReference type="AlphaFoldDB" id="A0ABD3PBL2"/>
<keyword evidence="4" id="KW-0342">GTP-binding</keyword>
<dbReference type="CDD" id="cd01876">
    <property type="entry name" value="YihA_EngB"/>
    <property type="match status" value="1"/>
</dbReference>
<protein>
    <recommendedName>
        <fullName evidence="6">EngB-type G domain-containing protein</fullName>
    </recommendedName>
</protein>
<sequence>MLYASIVRAPSTLRPAFRSILCSALIEQSNRFDRRMCTSLLNLQNTTSSSDARRLFHSSPSNLERKRSTFNKKSKPNGRAGSKPKSSKEQPQPNSKRERKFNKIMKRHEQANPKQIPPAYLTRTASPNVYIAKSAIMDEATGELYVDPTTLFSEFTKTTRNTNNKSNSNAKKRHIIPHIFRQSHLQYFSPASFPNHEPPTDGTPEVAFLGRSNTGKSSLINALHSLILKSGGGGNNNKTAANSGGGELARTSKTPGRTQTINYFGLVPNNNKAKSSNSNDVAKAKLFLVDLPGFGYAFAPDESVDVWQKRTQQFLISRSLILEERGDIIQPWGGNASKSTIKTSRNTKHLQPDASSPPLKRLYLLMDSRLPEPQYLDLSVMRWCDDYSIPYTVVLTKVDGSSRAHCVKLTNQLCMRYHSLLLDVAFSEDEEVDYRVYMDPVVYWTSSKDGLGMEELLSSVEGCLLDGGDDDNDGGDEGSENVESGVEDDLPSWTDMIPDR</sequence>
<dbReference type="GO" id="GO:0005525">
    <property type="term" value="F:GTP binding"/>
    <property type="evidence" value="ECO:0007669"/>
    <property type="project" value="UniProtKB-KW"/>
</dbReference>
<dbReference type="InterPro" id="IPR006073">
    <property type="entry name" value="GTP-bd"/>
</dbReference>
<evidence type="ECO:0000256" key="5">
    <source>
        <dbReference type="SAM" id="MobiDB-lite"/>
    </source>
</evidence>
<evidence type="ECO:0000256" key="4">
    <source>
        <dbReference type="ARBA" id="ARBA00023134"/>
    </source>
</evidence>
<dbReference type="PROSITE" id="PS51706">
    <property type="entry name" value="G_ENGB"/>
    <property type="match status" value="1"/>
</dbReference>
<feature type="region of interest" description="Disordered" evidence="5">
    <location>
        <begin position="48"/>
        <end position="98"/>
    </location>
</feature>
<feature type="region of interest" description="Disordered" evidence="5">
    <location>
        <begin position="232"/>
        <end position="254"/>
    </location>
</feature>
<name>A0ABD3PBL2_9STRA</name>
<dbReference type="EMBL" id="JALLPJ020000685">
    <property type="protein sequence ID" value="KAL3785590.1"/>
    <property type="molecule type" value="Genomic_DNA"/>
</dbReference>
<dbReference type="InterPro" id="IPR030393">
    <property type="entry name" value="G_ENGB_dom"/>
</dbReference>
<evidence type="ECO:0000256" key="3">
    <source>
        <dbReference type="ARBA" id="ARBA00022842"/>
    </source>
</evidence>
<feature type="region of interest" description="Disordered" evidence="5">
    <location>
        <begin position="467"/>
        <end position="500"/>
    </location>
</feature>
<dbReference type="PANTHER" id="PTHR11649:SF75">
    <property type="entry name" value="PROTEIN, PUTATIVE, EXPRESSED-RELATED"/>
    <property type="match status" value="1"/>
</dbReference>
<proteinExistence type="predicted"/>